<name>A0A2Z7A5E7_9LAMI</name>
<dbReference type="AlphaFoldDB" id="A0A2Z7A5E7"/>
<keyword evidence="2" id="KW-1185">Reference proteome</keyword>
<sequence>MAITEGAPQWVEKNRHEYTTEDNKKANLDNVATDFFTRRWTRICSARKLVSDRGPD</sequence>
<dbReference type="EMBL" id="KV018588">
    <property type="protein sequence ID" value="KZV16764.1"/>
    <property type="molecule type" value="Genomic_DNA"/>
</dbReference>
<gene>
    <name evidence="1" type="ORF">F511_40907</name>
</gene>
<protein>
    <submittedName>
        <fullName evidence="1">Uncharacterized protein</fullName>
    </submittedName>
</protein>
<evidence type="ECO:0000313" key="2">
    <source>
        <dbReference type="Proteomes" id="UP000250235"/>
    </source>
</evidence>
<organism evidence="1 2">
    <name type="scientific">Dorcoceras hygrometricum</name>
    <dbReference type="NCBI Taxonomy" id="472368"/>
    <lineage>
        <taxon>Eukaryota</taxon>
        <taxon>Viridiplantae</taxon>
        <taxon>Streptophyta</taxon>
        <taxon>Embryophyta</taxon>
        <taxon>Tracheophyta</taxon>
        <taxon>Spermatophyta</taxon>
        <taxon>Magnoliopsida</taxon>
        <taxon>eudicotyledons</taxon>
        <taxon>Gunneridae</taxon>
        <taxon>Pentapetalae</taxon>
        <taxon>asterids</taxon>
        <taxon>lamiids</taxon>
        <taxon>Lamiales</taxon>
        <taxon>Gesneriaceae</taxon>
        <taxon>Didymocarpoideae</taxon>
        <taxon>Trichosporeae</taxon>
        <taxon>Loxocarpinae</taxon>
        <taxon>Dorcoceras</taxon>
    </lineage>
</organism>
<accession>A0A2Z7A5E7</accession>
<reference evidence="1 2" key="1">
    <citation type="journal article" date="2015" name="Proc. Natl. Acad. Sci. U.S.A.">
        <title>The resurrection genome of Boea hygrometrica: A blueprint for survival of dehydration.</title>
        <authorList>
            <person name="Xiao L."/>
            <person name="Yang G."/>
            <person name="Zhang L."/>
            <person name="Yang X."/>
            <person name="Zhao S."/>
            <person name="Ji Z."/>
            <person name="Zhou Q."/>
            <person name="Hu M."/>
            <person name="Wang Y."/>
            <person name="Chen M."/>
            <person name="Xu Y."/>
            <person name="Jin H."/>
            <person name="Xiao X."/>
            <person name="Hu G."/>
            <person name="Bao F."/>
            <person name="Hu Y."/>
            <person name="Wan P."/>
            <person name="Li L."/>
            <person name="Deng X."/>
            <person name="Kuang T."/>
            <person name="Xiang C."/>
            <person name="Zhu J.K."/>
            <person name="Oliver M.J."/>
            <person name="He Y."/>
        </authorList>
    </citation>
    <scope>NUCLEOTIDE SEQUENCE [LARGE SCALE GENOMIC DNA]</scope>
    <source>
        <strain evidence="2">cv. XS01</strain>
    </source>
</reference>
<proteinExistence type="predicted"/>
<evidence type="ECO:0000313" key="1">
    <source>
        <dbReference type="EMBL" id="KZV16764.1"/>
    </source>
</evidence>
<dbReference type="Proteomes" id="UP000250235">
    <property type="component" value="Unassembled WGS sequence"/>
</dbReference>